<name>A0A2P6C8G4_9FLAO</name>
<comment type="caution">
    <text evidence="1">The sequence shown here is derived from an EMBL/GenBank/DDBJ whole genome shotgun (WGS) entry which is preliminary data.</text>
</comment>
<dbReference type="Proteomes" id="UP000247345">
    <property type="component" value="Unassembled WGS sequence"/>
</dbReference>
<gene>
    <name evidence="1" type="ORF">BTO14_14395</name>
</gene>
<protein>
    <recommendedName>
        <fullName evidence="3">SdiA-regulated family protein</fullName>
    </recommendedName>
</protein>
<accession>A0A2P6C8G4</accession>
<dbReference type="SUPFAM" id="SSF101898">
    <property type="entry name" value="NHL repeat"/>
    <property type="match status" value="1"/>
</dbReference>
<dbReference type="PROSITE" id="PS51257">
    <property type="entry name" value="PROKAR_LIPOPROTEIN"/>
    <property type="match status" value="1"/>
</dbReference>
<dbReference type="EMBL" id="MSCK01000002">
    <property type="protein sequence ID" value="PQJ69211.1"/>
    <property type="molecule type" value="Genomic_DNA"/>
</dbReference>
<sequence length="281" mass="31878">MKKIVIVFSFLLSVSCQNFGSLKLISDLSKDLEEVSGTEVVANSNLIWMLNDGGNKPKIYGVSDTGKIEKELTIKEKNNDWEDLTSDEDGNLYIGDFGNNDSKRKNLVILKVNHEDLTSGKKVKVEKIKFYYPNQTKFPPKKKQLFFDAESFFYYKNSLYVFTKSRVKSKFGKTSLYKIPAKEGEHEAQFISDFNSCDEMDCWITSADISNDGSKVALLSPSYVLLFSEYKNDDFLSGKLTKIPLNYASQKEGITFKNNNTLLITDEKAHGVGGNFYELKL</sequence>
<evidence type="ECO:0000313" key="1">
    <source>
        <dbReference type="EMBL" id="PQJ69211.1"/>
    </source>
</evidence>
<reference evidence="1 2" key="1">
    <citation type="submission" date="2016-12" db="EMBL/GenBank/DDBJ databases">
        <title>Trade-off between light-utilization and light-protection in marine flavobacteria.</title>
        <authorList>
            <person name="Kumagai Y."/>
            <person name="Yoshizawa S."/>
            <person name="Kogure K."/>
            <person name="Iwasaki W."/>
        </authorList>
    </citation>
    <scope>NUCLEOTIDE SEQUENCE [LARGE SCALE GENOMIC DNA]</scope>
    <source>
        <strain evidence="1 2">KCTC 12100</strain>
    </source>
</reference>
<dbReference type="RefSeq" id="WP_170062926.1">
    <property type="nucleotide sequence ID" value="NZ_CP150661.1"/>
</dbReference>
<organism evidence="1 2">
    <name type="scientific">Polaribacter butkevichii</name>
    <dbReference type="NCBI Taxonomy" id="218490"/>
    <lineage>
        <taxon>Bacteria</taxon>
        <taxon>Pseudomonadati</taxon>
        <taxon>Bacteroidota</taxon>
        <taxon>Flavobacteriia</taxon>
        <taxon>Flavobacteriales</taxon>
        <taxon>Flavobacteriaceae</taxon>
    </lineage>
</organism>
<evidence type="ECO:0008006" key="3">
    <source>
        <dbReference type="Google" id="ProtNLM"/>
    </source>
</evidence>
<proteinExistence type="predicted"/>
<keyword evidence="2" id="KW-1185">Reference proteome</keyword>
<dbReference type="AlphaFoldDB" id="A0A2P6C8G4"/>
<evidence type="ECO:0000313" key="2">
    <source>
        <dbReference type="Proteomes" id="UP000247345"/>
    </source>
</evidence>